<dbReference type="PANTHER" id="PTHR16291:SF0">
    <property type="entry name" value="NUCLEAR CAP-BINDING PROTEIN SUBUNIT 3"/>
    <property type="match status" value="1"/>
</dbReference>
<feature type="compositionally biased region" description="Basic and acidic residues" evidence="1">
    <location>
        <begin position="30"/>
        <end position="39"/>
    </location>
</feature>
<organism evidence="2 3">
    <name type="scientific">Stentor coeruleus</name>
    <dbReference type="NCBI Taxonomy" id="5963"/>
    <lineage>
        <taxon>Eukaryota</taxon>
        <taxon>Sar</taxon>
        <taxon>Alveolata</taxon>
        <taxon>Ciliophora</taxon>
        <taxon>Postciliodesmatophora</taxon>
        <taxon>Heterotrichea</taxon>
        <taxon>Heterotrichida</taxon>
        <taxon>Stentoridae</taxon>
        <taxon>Stentor</taxon>
    </lineage>
</organism>
<evidence type="ECO:0000313" key="2">
    <source>
        <dbReference type="EMBL" id="OMJ74133.1"/>
    </source>
</evidence>
<keyword evidence="3" id="KW-1185">Reference proteome</keyword>
<dbReference type="Proteomes" id="UP000187209">
    <property type="component" value="Unassembled WGS sequence"/>
</dbReference>
<proteinExistence type="predicted"/>
<accession>A0A1R2BBF4</accession>
<dbReference type="PANTHER" id="PTHR16291">
    <property type="entry name" value="NUCLEAR CAP-BINDING PROTEIN SUBUNIT 3"/>
    <property type="match status" value="1"/>
</dbReference>
<feature type="compositionally biased region" description="Basic and acidic residues" evidence="1">
    <location>
        <begin position="7"/>
        <end position="20"/>
    </location>
</feature>
<comment type="caution">
    <text evidence="2">The sequence shown here is derived from an EMBL/GenBank/DDBJ whole genome shotgun (WGS) entry which is preliminary data.</text>
</comment>
<name>A0A1R2BBF4_9CILI</name>
<gene>
    <name evidence="2" type="ORF">SteCoe_27022</name>
</gene>
<dbReference type="EMBL" id="MPUH01000772">
    <property type="protein sequence ID" value="OMJ74133.1"/>
    <property type="molecule type" value="Genomic_DNA"/>
</dbReference>
<dbReference type="Pfam" id="PF10309">
    <property type="entry name" value="NCBP3"/>
    <property type="match status" value="1"/>
</dbReference>
<protein>
    <recommendedName>
        <fullName evidence="4">Nuclear cap-binding protein subunit 3</fullName>
    </recommendedName>
</protein>
<feature type="region of interest" description="Disordered" evidence="1">
    <location>
        <begin position="1"/>
        <end position="39"/>
    </location>
</feature>
<evidence type="ECO:0000313" key="3">
    <source>
        <dbReference type="Proteomes" id="UP000187209"/>
    </source>
</evidence>
<evidence type="ECO:0008006" key="4">
    <source>
        <dbReference type="Google" id="ProtNLM"/>
    </source>
</evidence>
<dbReference type="OrthoDB" id="432918at2759"/>
<dbReference type="InterPro" id="IPR019416">
    <property type="entry name" value="NCBP3"/>
</dbReference>
<dbReference type="GO" id="GO:0005634">
    <property type="term" value="C:nucleus"/>
    <property type="evidence" value="ECO:0007669"/>
    <property type="project" value="TreeGrafter"/>
</dbReference>
<dbReference type="GO" id="GO:0000340">
    <property type="term" value="F:RNA 7-methylguanosine cap binding"/>
    <property type="evidence" value="ECO:0007669"/>
    <property type="project" value="InterPro"/>
</dbReference>
<evidence type="ECO:0000256" key="1">
    <source>
        <dbReference type="SAM" id="MobiDB-lite"/>
    </source>
</evidence>
<reference evidence="2 3" key="1">
    <citation type="submission" date="2016-11" db="EMBL/GenBank/DDBJ databases">
        <title>The macronuclear genome of Stentor coeruleus: a giant cell with tiny introns.</title>
        <authorList>
            <person name="Slabodnick M."/>
            <person name="Ruby J.G."/>
            <person name="Reiff S.B."/>
            <person name="Swart E.C."/>
            <person name="Gosai S."/>
            <person name="Prabakaran S."/>
            <person name="Witkowska E."/>
            <person name="Larue G.E."/>
            <person name="Fisher S."/>
            <person name="Freeman R.M."/>
            <person name="Gunawardena J."/>
            <person name="Chu W."/>
            <person name="Stover N.A."/>
            <person name="Gregory B.D."/>
            <person name="Nowacki M."/>
            <person name="Derisi J."/>
            <person name="Roy S.W."/>
            <person name="Marshall W.F."/>
            <person name="Sood P."/>
        </authorList>
    </citation>
    <scope>NUCLEOTIDE SEQUENCE [LARGE SCALE GENOMIC DNA]</scope>
    <source>
        <strain evidence="2">WM001</strain>
    </source>
</reference>
<dbReference type="GO" id="GO:0003729">
    <property type="term" value="F:mRNA binding"/>
    <property type="evidence" value="ECO:0007669"/>
    <property type="project" value="InterPro"/>
</dbReference>
<dbReference type="AlphaFoldDB" id="A0A1R2BBF4"/>
<sequence length="204" mass="24116">MESTWSEEYKKRKEREERFSTGEPLQLNDPGEREKQKNRMLRFETSEEKEVDYWEQYIEPSGDLRMDSLYLYGVDYLSTTKILNYFHYFNPSKVEWLNDTSCNVVFPSEDNALQALNTNCLDKITNPTSFENAKRAALGYQVKDEVFPFYIRFSTAGDVKNESTKGKNSKYYKWKKQNSQGIRKKAITNSSFSKGYRRFNKHSS</sequence>